<accession>A0AAW3T4G8</accession>
<dbReference type="RefSeq" id="WP_182515501.1">
    <property type="nucleotide sequence ID" value="NZ_JACGXP010000002.1"/>
</dbReference>
<dbReference type="AlphaFoldDB" id="A0AAW3T4G8"/>
<protein>
    <submittedName>
        <fullName evidence="1">Uncharacterized protein</fullName>
    </submittedName>
</protein>
<proteinExistence type="predicted"/>
<name>A0AAW3T4G8_9MICO</name>
<dbReference type="EMBL" id="JACGXP010000002">
    <property type="protein sequence ID" value="MBA8989893.1"/>
    <property type="molecule type" value="Genomic_DNA"/>
</dbReference>
<evidence type="ECO:0000313" key="2">
    <source>
        <dbReference type="Proteomes" id="UP000590225"/>
    </source>
</evidence>
<organism evidence="1 2">
    <name type="scientific">Curtobacterium pusillum</name>
    <dbReference type="NCBI Taxonomy" id="69373"/>
    <lineage>
        <taxon>Bacteria</taxon>
        <taxon>Bacillati</taxon>
        <taxon>Actinomycetota</taxon>
        <taxon>Actinomycetes</taxon>
        <taxon>Micrococcales</taxon>
        <taxon>Microbacteriaceae</taxon>
        <taxon>Curtobacterium</taxon>
    </lineage>
</organism>
<dbReference type="Proteomes" id="UP000590225">
    <property type="component" value="Unassembled WGS sequence"/>
</dbReference>
<sequence length="254" mass="27112">MNNLLDAFATQHAGQPLERLDRAQRQPLPAPAYTLPSGALQALFDLRGRGLVSAAKRNSPAATALREAGLLGRFGGASDTATTIAGIVERAGRTLAAERVDRSGTTTWSCWASGPDAVVRTAHDDTETIDLLPFTSAVARLVAWSGIEPFWPVADPDDDESRVIPDDVVDAVVAGRQVDPPADAGPVLAARWREPWSTVSIAVPGSDDGLPLVFMGSASHLRIRVDGGSRLQLVPSYWVFEALPQLLERSWSTT</sequence>
<gene>
    <name evidence="1" type="ORF">FHW23_001139</name>
</gene>
<evidence type="ECO:0000313" key="1">
    <source>
        <dbReference type="EMBL" id="MBA8989893.1"/>
    </source>
</evidence>
<reference evidence="1 2" key="1">
    <citation type="submission" date="2020-07" db="EMBL/GenBank/DDBJ databases">
        <title>Above-ground endophytic microbial communities from plants in different locations in the United States.</title>
        <authorList>
            <person name="Frank C."/>
        </authorList>
    </citation>
    <scope>NUCLEOTIDE SEQUENCE [LARGE SCALE GENOMIC DNA]</scope>
    <source>
        <strain evidence="1 2">WPL5_2</strain>
    </source>
</reference>
<comment type="caution">
    <text evidence="1">The sequence shown here is derived from an EMBL/GenBank/DDBJ whole genome shotgun (WGS) entry which is preliminary data.</text>
</comment>